<feature type="compositionally biased region" description="Acidic residues" evidence="1">
    <location>
        <begin position="94"/>
        <end position="103"/>
    </location>
</feature>
<dbReference type="InterPro" id="IPR003593">
    <property type="entry name" value="AAA+_ATPase"/>
</dbReference>
<evidence type="ECO:0000313" key="3">
    <source>
        <dbReference type="EMBL" id="CAG5105271.1"/>
    </source>
</evidence>
<dbReference type="Gene3D" id="1.10.8.60">
    <property type="match status" value="1"/>
</dbReference>
<feature type="compositionally biased region" description="Polar residues" evidence="1">
    <location>
        <begin position="40"/>
        <end position="51"/>
    </location>
</feature>
<dbReference type="InterPro" id="IPR003959">
    <property type="entry name" value="ATPase_AAA_core"/>
</dbReference>
<feature type="region of interest" description="Disordered" evidence="1">
    <location>
        <begin position="1"/>
        <end position="70"/>
    </location>
</feature>
<feature type="compositionally biased region" description="Basic and acidic residues" evidence="1">
    <location>
        <begin position="104"/>
        <end position="113"/>
    </location>
</feature>
<feature type="domain" description="AAA+ ATPase" evidence="2">
    <location>
        <begin position="160"/>
        <end position="300"/>
    </location>
</feature>
<dbReference type="Gene3D" id="3.40.50.300">
    <property type="entry name" value="P-loop containing nucleotide triphosphate hydrolases"/>
    <property type="match status" value="1"/>
</dbReference>
<protein>
    <submittedName>
        <fullName evidence="3">Oidioi.mRNA.OKI2018_I69.chr1.g1979.t1.cds</fullName>
    </submittedName>
</protein>
<evidence type="ECO:0000256" key="1">
    <source>
        <dbReference type="SAM" id="MobiDB-lite"/>
    </source>
</evidence>
<dbReference type="Pfam" id="PF00004">
    <property type="entry name" value="AAA"/>
    <property type="match status" value="1"/>
</dbReference>
<sequence>MDFESTSQSEESEKENRNFSFTGEKRSQSSGSGDSQRGQLTSMLESTSMSHFTPKVPRQRRGEHLSSHVSSNRLENLRVVESTISGMALPKDDANDEQDEEIENDRAEKGDKKYLENIRQTNLPDTSFDDITGQDEAKVALIQSVILPIKQPQLFHGLKQWRRILLYGPPGTGKTSLVKCTASAANAPFYSVTCSTLLSPYLGESESRVREIFADARANSTKNRPAIIFIDEVDSVTRTRTAHEDESTRRLKSELLLQLEGDFSGKSVEPFVIACSNCPWDLDPAFIRRFSRRILVDLPSMDDCCRILKKKLDKADVEFAERHWMAIRDKFYLYSGSDIDNLATATLMRRIDEVILCENWDIHSDGRVTPSSNFSALVGTQSFISKWADIPNGSIIPRKVKIDDLHYALSVIKPSISETAYKKFTEYEK</sequence>
<proteinExistence type="predicted"/>
<evidence type="ECO:0000313" key="4">
    <source>
        <dbReference type="Proteomes" id="UP001158576"/>
    </source>
</evidence>
<name>A0ABN7SYR9_OIKDI</name>
<dbReference type="InterPro" id="IPR050304">
    <property type="entry name" value="MT-severing_AAA_ATPase"/>
</dbReference>
<dbReference type="PANTHER" id="PTHR23074:SF72">
    <property type="entry name" value="VACUOLAR PROTEIN SORTING-ASSOCIATED PROTEIN 4B"/>
    <property type="match status" value="1"/>
</dbReference>
<organism evidence="3 4">
    <name type="scientific">Oikopleura dioica</name>
    <name type="common">Tunicate</name>
    <dbReference type="NCBI Taxonomy" id="34765"/>
    <lineage>
        <taxon>Eukaryota</taxon>
        <taxon>Metazoa</taxon>
        <taxon>Chordata</taxon>
        <taxon>Tunicata</taxon>
        <taxon>Appendicularia</taxon>
        <taxon>Copelata</taxon>
        <taxon>Oikopleuridae</taxon>
        <taxon>Oikopleura</taxon>
    </lineage>
</organism>
<dbReference type="InterPro" id="IPR027417">
    <property type="entry name" value="P-loop_NTPase"/>
</dbReference>
<gene>
    <name evidence="3" type="ORF">OKIOD_LOCUS10744</name>
</gene>
<keyword evidence="4" id="KW-1185">Reference proteome</keyword>
<dbReference type="EMBL" id="OU015566">
    <property type="protein sequence ID" value="CAG5105271.1"/>
    <property type="molecule type" value="Genomic_DNA"/>
</dbReference>
<feature type="compositionally biased region" description="Low complexity" evidence="1">
    <location>
        <begin position="28"/>
        <end position="39"/>
    </location>
</feature>
<dbReference type="PANTHER" id="PTHR23074">
    <property type="entry name" value="AAA DOMAIN-CONTAINING"/>
    <property type="match status" value="1"/>
</dbReference>
<dbReference type="SMART" id="SM00382">
    <property type="entry name" value="AAA"/>
    <property type="match status" value="1"/>
</dbReference>
<evidence type="ECO:0000259" key="2">
    <source>
        <dbReference type="SMART" id="SM00382"/>
    </source>
</evidence>
<dbReference type="SUPFAM" id="SSF52540">
    <property type="entry name" value="P-loop containing nucleoside triphosphate hydrolases"/>
    <property type="match status" value="1"/>
</dbReference>
<dbReference type="Proteomes" id="UP001158576">
    <property type="component" value="Chromosome 1"/>
</dbReference>
<accession>A0ABN7SYR9</accession>
<feature type="region of interest" description="Disordered" evidence="1">
    <location>
        <begin position="84"/>
        <end position="113"/>
    </location>
</feature>
<reference evidence="3 4" key="1">
    <citation type="submission" date="2021-04" db="EMBL/GenBank/DDBJ databases">
        <authorList>
            <person name="Bliznina A."/>
        </authorList>
    </citation>
    <scope>NUCLEOTIDE SEQUENCE [LARGE SCALE GENOMIC DNA]</scope>
</reference>